<comment type="caution">
    <text evidence="1">The sequence shown here is derived from an EMBL/GenBank/DDBJ whole genome shotgun (WGS) entry which is preliminary data.</text>
</comment>
<evidence type="ECO:0000313" key="2">
    <source>
        <dbReference type="Proteomes" id="UP000322530"/>
    </source>
</evidence>
<reference evidence="1 2" key="1">
    <citation type="submission" date="2019-01" db="EMBL/GenBank/DDBJ databases">
        <title>Draft genome sequence of Dictyobacter sp. Uno17.</title>
        <authorList>
            <person name="Wang C.M."/>
            <person name="Zheng Y."/>
            <person name="Sakai Y."/>
            <person name="Abe K."/>
            <person name="Yokota A."/>
            <person name="Yabe S."/>
        </authorList>
    </citation>
    <scope>NUCLEOTIDE SEQUENCE [LARGE SCALE GENOMIC DNA]</scope>
    <source>
        <strain evidence="1 2">Uno17</strain>
    </source>
</reference>
<name>A0A5A5TA98_9CHLR</name>
<dbReference type="EMBL" id="BIXY01000018">
    <property type="protein sequence ID" value="GCF08076.1"/>
    <property type="molecule type" value="Genomic_DNA"/>
</dbReference>
<accession>A0A5A5TA98</accession>
<dbReference type="RefSeq" id="WP_149401071.1">
    <property type="nucleotide sequence ID" value="NZ_BIXY01000018.1"/>
</dbReference>
<keyword evidence="2" id="KW-1185">Reference proteome</keyword>
<proteinExistence type="predicted"/>
<sequence>MSQEEFNHNQSKADHEEKALQDLLRFPFVDALFGRRSRRFLLGAEIPDGPVAFKSKHDPVPLTELEKLLILTAVGGDTGWHHAITRHDRYAPHLSNYAGSASGRTFPSAAGFHTSEIFFTDDSGTYIYKTRDTPPPVQHADDGSISALELVKAQHSQIHKLSDQRIYLPTQEPYMEGHNTWVANRPGSLLVIPTGDLAQHTIANLCFYVQNGFSIYDDINHRRIPGIENFADIVDIENPYPLTFLDQYSLTELTAELSTAAYAGALMQQALGLGGWMFDGIDRLSILGASGDPNVPGLGFRYDTDARWPLPNPTGLEGIFEAFTIPHYPTMRAAVDAFCERKFGSGGPFNAETPGAWKNTPRVRASAQVHDERFREVVALQAQYMYDTFGKFPATVPSIQILMYLQTHHLDLEYYDTLFKPGAYLKTHAEHFTKWHQPEQAQH</sequence>
<gene>
    <name evidence="1" type="ORF">KDI_16400</name>
</gene>
<organism evidence="1 2">
    <name type="scientific">Dictyobacter arantiisoli</name>
    <dbReference type="NCBI Taxonomy" id="2014874"/>
    <lineage>
        <taxon>Bacteria</taxon>
        <taxon>Bacillati</taxon>
        <taxon>Chloroflexota</taxon>
        <taxon>Ktedonobacteria</taxon>
        <taxon>Ktedonobacterales</taxon>
        <taxon>Dictyobacteraceae</taxon>
        <taxon>Dictyobacter</taxon>
    </lineage>
</organism>
<dbReference type="OrthoDB" id="5464610at2"/>
<dbReference type="Proteomes" id="UP000322530">
    <property type="component" value="Unassembled WGS sequence"/>
</dbReference>
<dbReference type="AlphaFoldDB" id="A0A5A5TA98"/>
<protein>
    <submittedName>
        <fullName evidence="1">Uncharacterized protein</fullName>
    </submittedName>
</protein>
<evidence type="ECO:0000313" key="1">
    <source>
        <dbReference type="EMBL" id="GCF08076.1"/>
    </source>
</evidence>